<dbReference type="PANTHER" id="PTHR15286">
    <property type="entry name" value="RAS-ASSOCIATING DOMAIN CONTAINING PROTEIN"/>
    <property type="match status" value="1"/>
</dbReference>
<evidence type="ECO:0000256" key="2">
    <source>
        <dbReference type="SAM" id="MobiDB-lite"/>
    </source>
</evidence>
<evidence type="ECO:0000313" key="4">
    <source>
        <dbReference type="EMBL" id="KAK6641246.1"/>
    </source>
</evidence>
<dbReference type="SMART" id="SM00314">
    <property type="entry name" value="RA"/>
    <property type="match status" value="1"/>
</dbReference>
<feature type="coiled-coil region" evidence="1">
    <location>
        <begin position="426"/>
        <end position="488"/>
    </location>
</feature>
<comment type="caution">
    <text evidence="4">The sequence shown here is derived from an EMBL/GenBank/DDBJ whole genome shotgun (WGS) entry which is preliminary data.</text>
</comment>
<feature type="compositionally biased region" description="Low complexity" evidence="2">
    <location>
        <begin position="233"/>
        <end position="258"/>
    </location>
</feature>
<dbReference type="SUPFAM" id="SSF54236">
    <property type="entry name" value="Ubiquitin-like"/>
    <property type="match status" value="1"/>
</dbReference>
<reference evidence="4 5" key="1">
    <citation type="submission" date="2023-09" db="EMBL/GenBank/DDBJ databases">
        <title>Genomes of two closely related lineages of the louse Polyplax serrata with different host specificities.</title>
        <authorList>
            <person name="Martinu J."/>
            <person name="Tarabai H."/>
            <person name="Stefka J."/>
            <person name="Hypsa V."/>
        </authorList>
    </citation>
    <scope>NUCLEOTIDE SEQUENCE [LARGE SCALE GENOMIC DNA]</scope>
    <source>
        <strain evidence="4">98ZLc_SE</strain>
    </source>
</reference>
<proteinExistence type="predicted"/>
<dbReference type="Gene3D" id="3.10.20.90">
    <property type="entry name" value="Phosphatidylinositol 3-kinase Catalytic Subunit, Chain A, domain 1"/>
    <property type="match status" value="1"/>
</dbReference>
<evidence type="ECO:0000259" key="3">
    <source>
        <dbReference type="PROSITE" id="PS50200"/>
    </source>
</evidence>
<dbReference type="InterPro" id="IPR048944">
    <property type="entry name" value="RASSF8_RA"/>
</dbReference>
<keyword evidence="5" id="KW-1185">Reference proteome</keyword>
<dbReference type="CDD" id="cd16134">
    <property type="entry name" value="RA_RASSF8"/>
    <property type="match status" value="1"/>
</dbReference>
<accession>A0ABR1BCT9</accession>
<protein>
    <recommendedName>
        <fullName evidence="3">Ras-associating domain-containing protein</fullName>
    </recommendedName>
</protein>
<dbReference type="EMBL" id="JAWJWF010000001">
    <property type="protein sequence ID" value="KAK6641246.1"/>
    <property type="molecule type" value="Genomic_DNA"/>
</dbReference>
<dbReference type="InterPro" id="IPR029071">
    <property type="entry name" value="Ubiquitin-like_domsf"/>
</dbReference>
<evidence type="ECO:0000313" key="5">
    <source>
        <dbReference type="Proteomes" id="UP001359485"/>
    </source>
</evidence>
<dbReference type="PANTHER" id="PTHR15286:SF6">
    <property type="entry name" value="GH01133P"/>
    <property type="match status" value="1"/>
</dbReference>
<evidence type="ECO:0000256" key="1">
    <source>
        <dbReference type="SAM" id="Coils"/>
    </source>
</evidence>
<feature type="region of interest" description="Disordered" evidence="2">
    <location>
        <begin position="199"/>
        <end position="266"/>
    </location>
</feature>
<feature type="coiled-coil region" evidence="1">
    <location>
        <begin position="338"/>
        <end position="393"/>
    </location>
</feature>
<dbReference type="InterPro" id="IPR033593">
    <property type="entry name" value="N-RASSF"/>
</dbReference>
<dbReference type="Proteomes" id="UP001359485">
    <property type="component" value="Unassembled WGS sequence"/>
</dbReference>
<gene>
    <name evidence="4" type="ORF">RUM44_012955</name>
</gene>
<dbReference type="PROSITE" id="PS50200">
    <property type="entry name" value="RA"/>
    <property type="match status" value="1"/>
</dbReference>
<name>A0ABR1BCT9_POLSC</name>
<dbReference type="Pfam" id="PF21712">
    <property type="entry name" value="RASSF8-10_RA"/>
    <property type="match status" value="1"/>
</dbReference>
<dbReference type="InterPro" id="IPR048945">
    <property type="entry name" value="RASSF8/10_RA"/>
</dbReference>
<organism evidence="4 5">
    <name type="scientific">Polyplax serrata</name>
    <name type="common">Common mouse louse</name>
    <dbReference type="NCBI Taxonomy" id="468196"/>
    <lineage>
        <taxon>Eukaryota</taxon>
        <taxon>Metazoa</taxon>
        <taxon>Ecdysozoa</taxon>
        <taxon>Arthropoda</taxon>
        <taxon>Hexapoda</taxon>
        <taxon>Insecta</taxon>
        <taxon>Pterygota</taxon>
        <taxon>Neoptera</taxon>
        <taxon>Paraneoptera</taxon>
        <taxon>Psocodea</taxon>
        <taxon>Troctomorpha</taxon>
        <taxon>Phthiraptera</taxon>
        <taxon>Anoplura</taxon>
        <taxon>Polyplacidae</taxon>
        <taxon>Polyplax</taxon>
    </lineage>
</organism>
<feature type="domain" description="Ras-associating" evidence="3">
    <location>
        <begin position="1"/>
        <end position="82"/>
    </location>
</feature>
<keyword evidence="1" id="KW-0175">Coiled coil</keyword>
<sequence>MELKVWVEGIQRIVCGVTEQTTCQDVVYALAHATGKTGRFTLNERWRSNERLLSPQDQPLKILMKWGKYSNDVQFVLQRSQSSESKAAANDFNQIKQKPGQNDKTQNFNASFYQEISKSPGKNKDVKKSLTLGGNTVSQISAEEPKNDNIGIVRGIPQQNYDLDIRDLRHTLKFEDTISNVTPKSENGLLNYQSTQLKREAPPYRNPPGPNNSSNVHQRVLPPYRDPPPPTLSPSKSISSGTRSVSPSSNSSFVSHSSGKLGKPKRNLVKELQSSNSSGENSYQETVLPNSQYRDLVRLINLQREKLSTQQCELTKFDAEIIYWETKTKEQQHQIEYIAEEKSKIENISRQNEDHIRTLVHAEEEFEIVRQQEKTLKSEISLLRSKLANCETELLQCKNKIRLLMDDLQMERMAALRETDERQHLERTLISEVERFQNEIDQAKQATELSVQCSDNLKREVTILESIILERKHQLEQLINEMKEANLQSLVIAPPEDLKHIIEGPCKPGITRKMIGSPRQLENAVPTSKNPHGVWV</sequence>
<dbReference type="InterPro" id="IPR000159">
    <property type="entry name" value="RA_dom"/>
</dbReference>